<keyword evidence="2 6" id="KW-0031">Aminopeptidase</keyword>
<feature type="binding site" evidence="6">
    <location>
        <position position="168"/>
    </location>
    <ligand>
        <name>a divalent metal cation</name>
        <dbReference type="ChEBI" id="CHEBI:60240"/>
        <label>2</label>
        <note>catalytic</note>
    </ligand>
</feature>
<keyword evidence="3 6" id="KW-0645">Protease</keyword>
<feature type="binding site" evidence="6">
    <location>
        <position position="105"/>
    </location>
    <ligand>
        <name>a divalent metal cation</name>
        <dbReference type="ChEBI" id="CHEBI:60240"/>
        <label>2</label>
        <note>catalytic</note>
    </ligand>
</feature>
<evidence type="ECO:0000259" key="8">
    <source>
        <dbReference type="Pfam" id="PF00557"/>
    </source>
</evidence>
<dbReference type="PANTHER" id="PTHR43330">
    <property type="entry name" value="METHIONINE AMINOPEPTIDASE"/>
    <property type="match status" value="1"/>
</dbReference>
<dbReference type="HAMAP" id="MF_01974">
    <property type="entry name" value="MetAP_1"/>
    <property type="match status" value="1"/>
</dbReference>
<evidence type="ECO:0000313" key="10">
    <source>
        <dbReference type="Proteomes" id="UP001152321"/>
    </source>
</evidence>
<evidence type="ECO:0000256" key="6">
    <source>
        <dbReference type="HAMAP-Rule" id="MF_01974"/>
    </source>
</evidence>
<feature type="binding site" evidence="6">
    <location>
        <position position="202"/>
    </location>
    <ligand>
        <name>a divalent metal cation</name>
        <dbReference type="ChEBI" id="CHEBI:60240"/>
        <label>2</label>
        <note>catalytic</note>
    </ligand>
</feature>
<keyword evidence="10" id="KW-1185">Reference proteome</keyword>
<feature type="binding site" evidence="6">
    <location>
        <position position="175"/>
    </location>
    <ligand>
        <name>substrate</name>
    </ligand>
</feature>
<comment type="function">
    <text evidence="1 6">Removes the N-terminal methionine from nascent proteins. The N-terminal methionine is often cleaved when the second residue in the primary sequence is small and uncharged (Met-Ala-, Cys, Gly, Pro, Ser, Thr, or Val). Requires deformylation of the N(alpha)-formylated initiator methionine before it can be hydrolyzed.</text>
</comment>
<evidence type="ECO:0000256" key="1">
    <source>
        <dbReference type="ARBA" id="ARBA00002521"/>
    </source>
</evidence>
<organism evidence="9 10">
    <name type="scientific">Bdellovibrio svalbardensis</name>
    <dbReference type="NCBI Taxonomy" id="2972972"/>
    <lineage>
        <taxon>Bacteria</taxon>
        <taxon>Pseudomonadati</taxon>
        <taxon>Bdellovibrionota</taxon>
        <taxon>Bdellovibrionia</taxon>
        <taxon>Bdellovibrionales</taxon>
        <taxon>Pseudobdellovibrionaceae</taxon>
        <taxon>Bdellovibrio</taxon>
    </lineage>
</organism>
<protein>
    <recommendedName>
        <fullName evidence="6 7">Methionine aminopeptidase</fullName>
        <shortName evidence="6">MAP</shortName>
        <shortName evidence="6">MetAP</shortName>
        <ecNumber evidence="6 7">3.4.11.18</ecNumber>
    </recommendedName>
    <alternativeName>
        <fullName evidence="6">Peptidase M</fullName>
    </alternativeName>
</protein>
<dbReference type="GO" id="GO:0004239">
    <property type="term" value="F:initiator methionyl aminopeptidase activity"/>
    <property type="evidence" value="ECO:0007669"/>
    <property type="project" value="UniProtKB-EC"/>
</dbReference>
<dbReference type="Gene3D" id="3.90.230.10">
    <property type="entry name" value="Creatinase/methionine aminopeptidase superfamily"/>
    <property type="match status" value="1"/>
</dbReference>
<evidence type="ECO:0000256" key="2">
    <source>
        <dbReference type="ARBA" id="ARBA00022438"/>
    </source>
</evidence>
<dbReference type="CDD" id="cd01086">
    <property type="entry name" value="MetAP1"/>
    <property type="match status" value="1"/>
</dbReference>
<comment type="caution">
    <text evidence="9">The sequence shown here is derived from an EMBL/GenBank/DDBJ whole genome shotgun (WGS) entry which is preliminary data.</text>
</comment>
<proteinExistence type="inferred from homology"/>
<comment type="catalytic activity">
    <reaction evidence="6 7">
        <text>Release of N-terminal amino acids, preferentially methionine, from peptides and arylamides.</text>
        <dbReference type="EC" id="3.4.11.18"/>
    </reaction>
</comment>
<feature type="binding site" evidence="6">
    <location>
        <position position="76"/>
    </location>
    <ligand>
        <name>substrate</name>
    </ligand>
</feature>
<evidence type="ECO:0000256" key="5">
    <source>
        <dbReference type="ARBA" id="ARBA00022801"/>
    </source>
</evidence>
<feature type="binding site" evidence="6">
    <location>
        <position position="233"/>
    </location>
    <ligand>
        <name>a divalent metal cation</name>
        <dbReference type="ChEBI" id="CHEBI:60240"/>
        <label>2</label>
        <note>catalytic</note>
    </ligand>
</feature>
<evidence type="ECO:0000313" key="9">
    <source>
        <dbReference type="EMBL" id="MDG0816893.1"/>
    </source>
</evidence>
<evidence type="ECO:0000256" key="3">
    <source>
        <dbReference type="ARBA" id="ARBA00022670"/>
    </source>
</evidence>
<keyword evidence="4 6" id="KW-0479">Metal-binding</keyword>
<name>A0ABT6DJ55_9BACT</name>
<feature type="domain" description="Peptidase M24" evidence="8">
    <location>
        <begin position="11"/>
        <end position="238"/>
    </location>
</feature>
<comment type="subunit">
    <text evidence="6">Monomer.</text>
</comment>
<reference evidence="9" key="1">
    <citation type="submission" date="2022-08" db="EMBL/GenBank/DDBJ databases">
        <title>Novel Bdellovibrio Species Isolated from Svalbard: Designation Bdellovibrio svalbardensis.</title>
        <authorList>
            <person name="Mitchell R.J."/>
            <person name="Choi S.Y."/>
        </authorList>
    </citation>
    <scope>NUCLEOTIDE SEQUENCE</scope>
    <source>
        <strain evidence="9">PAP01</strain>
    </source>
</reference>
<dbReference type="PANTHER" id="PTHR43330:SF13">
    <property type="entry name" value="METHIONINE AMINOPEPTIDASE 2"/>
    <property type="match status" value="1"/>
</dbReference>
<dbReference type="NCBIfam" id="TIGR00500">
    <property type="entry name" value="met_pdase_I"/>
    <property type="match status" value="1"/>
</dbReference>
<feature type="binding site" evidence="6">
    <location>
        <position position="105"/>
    </location>
    <ligand>
        <name>a divalent metal cation</name>
        <dbReference type="ChEBI" id="CHEBI:60240"/>
        <label>1</label>
    </ligand>
</feature>
<feature type="binding site" evidence="6">
    <location>
        <position position="233"/>
    </location>
    <ligand>
        <name>a divalent metal cation</name>
        <dbReference type="ChEBI" id="CHEBI:60240"/>
        <label>1</label>
    </ligand>
</feature>
<dbReference type="RefSeq" id="WP_277578370.1">
    <property type="nucleotide sequence ID" value="NZ_JANRMI010000003.1"/>
</dbReference>
<dbReference type="PRINTS" id="PR00599">
    <property type="entry name" value="MAPEPTIDASE"/>
</dbReference>
<dbReference type="SUPFAM" id="SSF55920">
    <property type="entry name" value="Creatinase/aminopeptidase"/>
    <property type="match status" value="1"/>
</dbReference>
<comment type="similarity">
    <text evidence="6">Belongs to the peptidase M24A family. Methionine aminopeptidase type 1 subfamily.</text>
</comment>
<gene>
    <name evidence="6 9" type="primary">map</name>
    <name evidence="9" type="ORF">NWE73_10990</name>
</gene>
<dbReference type="EMBL" id="JANRMI010000003">
    <property type="protein sequence ID" value="MDG0816893.1"/>
    <property type="molecule type" value="Genomic_DNA"/>
</dbReference>
<feature type="binding site" evidence="6">
    <location>
        <position position="94"/>
    </location>
    <ligand>
        <name>a divalent metal cation</name>
        <dbReference type="ChEBI" id="CHEBI:60240"/>
        <label>1</label>
    </ligand>
</feature>
<keyword evidence="5 6" id="KW-0378">Hydrolase</keyword>
<dbReference type="Proteomes" id="UP001152321">
    <property type="component" value="Unassembled WGS sequence"/>
</dbReference>
<sequence>MIVKTQADIEGLQKIGKIVANCLHYMLGKAEPGMTTKELDDLGGAYLELHGARSGPKLAYDFPGFNCISLNQEAAHGVPSDKKIIQKGDMLNIDVSAELNGYYADNGGSMVIPPGTEKDFLLLEATKMALDMAIKDVKAGMPINRIGYNVEQVADKYGFSIIENLGSHGVGKSLHEEPKFIAGFYDKRDKRVLKEGHVITIEPFLSTGAFGVDEEADGWTLVTGPEHRSAQFEHTMIVLKDRALIVTIPDLK</sequence>
<accession>A0ABT6DJ55</accession>
<comment type="cofactor">
    <cofactor evidence="6">
        <name>Co(2+)</name>
        <dbReference type="ChEBI" id="CHEBI:48828"/>
    </cofactor>
    <cofactor evidence="6">
        <name>Zn(2+)</name>
        <dbReference type="ChEBI" id="CHEBI:29105"/>
    </cofactor>
    <cofactor evidence="6">
        <name>Mn(2+)</name>
        <dbReference type="ChEBI" id="CHEBI:29035"/>
    </cofactor>
    <cofactor evidence="6">
        <name>Fe(2+)</name>
        <dbReference type="ChEBI" id="CHEBI:29033"/>
    </cofactor>
    <text evidence="6">Binds 2 divalent metal cations per subunit. Has a high-affinity and a low affinity metal-binding site. The true nature of the physiological cofactor is under debate. The enzyme is active with cobalt, zinc, manganese or divalent iron ions. Most likely, methionine aminopeptidases function as mononuclear Fe(2+)-metalloproteases under physiological conditions, and the catalytically relevant metal-binding site has been assigned to the histidine-containing high-affinity site.</text>
</comment>
<evidence type="ECO:0000256" key="4">
    <source>
        <dbReference type="ARBA" id="ARBA00022723"/>
    </source>
</evidence>
<dbReference type="EC" id="3.4.11.18" evidence="6 7"/>
<evidence type="ECO:0000256" key="7">
    <source>
        <dbReference type="RuleBase" id="RU003653"/>
    </source>
</evidence>
<dbReference type="InterPro" id="IPR036005">
    <property type="entry name" value="Creatinase/aminopeptidase-like"/>
</dbReference>
<dbReference type="InterPro" id="IPR002467">
    <property type="entry name" value="Pept_M24A_MAP1"/>
</dbReference>
<dbReference type="InterPro" id="IPR000994">
    <property type="entry name" value="Pept_M24"/>
</dbReference>
<dbReference type="Pfam" id="PF00557">
    <property type="entry name" value="Peptidase_M24"/>
    <property type="match status" value="1"/>
</dbReference>
<dbReference type="InterPro" id="IPR001714">
    <property type="entry name" value="Pept_M24_MAP"/>
</dbReference>